<feature type="binding site" evidence="12">
    <location>
        <position position="279"/>
    </location>
    <ligand>
        <name>K(+)</name>
        <dbReference type="ChEBI" id="CHEBI:29103"/>
    </ligand>
</feature>
<comment type="cofactor">
    <cofactor evidence="12">
        <name>Mg(2+)</name>
        <dbReference type="ChEBI" id="CHEBI:18420"/>
    </cofactor>
    <text evidence="12">Requires a divalent cation, most likely magnesium in vivo, as an electrophilic catalyst to aid phosphoryl group transfer. It is the chelate of the metal and the nucleotide that is the actual substrate.</text>
</comment>
<feature type="active site" description="Proton acceptor" evidence="12">
    <location>
        <position position="248"/>
    </location>
</feature>
<dbReference type="InterPro" id="IPR002139">
    <property type="entry name" value="Ribo/fructo_kinase"/>
</dbReference>
<dbReference type="InterPro" id="IPR011877">
    <property type="entry name" value="Ribokinase"/>
</dbReference>
<evidence type="ECO:0000259" key="13">
    <source>
        <dbReference type="Pfam" id="PF00294"/>
    </source>
</evidence>
<dbReference type="SUPFAM" id="SSF53613">
    <property type="entry name" value="Ribokinase-like"/>
    <property type="match status" value="1"/>
</dbReference>
<dbReference type="EC" id="2.7.1.15" evidence="2 12"/>
<comment type="caution">
    <text evidence="12">Lacks conserved residue(s) required for the propagation of feature annotation.</text>
</comment>
<evidence type="ECO:0000256" key="2">
    <source>
        <dbReference type="ARBA" id="ARBA00012035"/>
    </source>
</evidence>
<evidence type="ECO:0000256" key="7">
    <source>
        <dbReference type="ARBA" id="ARBA00022777"/>
    </source>
</evidence>
<sequence>MNAPKIVVIGSINMDLVTSSPRFPQPGETLLGTGFNQYMGGKGANQAVAAARLGAHVSLIGAVGADHFGQVLLDNLKKERVNTDAVRIIQDQPSGLANITVAEGDNHIVVVSGANFSLTPSDVEQEEQRIASADVVMAQLETPLDTVIASAKLAKKHGKPFILNPAPAQKLPQELVALTGLLTPNAYELAISLGLSENLTPEEMLQQSPCQVVMTLGSKGALFTDESGAQHRQPSFKVTPVDTTGAGDTFNGALAVFLNQGLHEAVKKACAAAALSVTRPGAQSGMPVYKELAAFLKQAV</sequence>
<comment type="subcellular location">
    <subcellularLocation>
        <location evidence="12">Cytoplasm</location>
    </subcellularLocation>
</comment>
<keyword evidence="5 12" id="KW-0479">Metal-binding</keyword>
<gene>
    <name evidence="12 14" type="primary">rbsK</name>
    <name evidence="14" type="ORF">NCTC10296_01979</name>
</gene>
<feature type="binding site" evidence="12">
    <location>
        <begin position="215"/>
        <end position="220"/>
    </location>
    <ligand>
        <name>ATP</name>
        <dbReference type="ChEBI" id="CHEBI:30616"/>
    </ligand>
</feature>
<dbReference type="PRINTS" id="PR00990">
    <property type="entry name" value="RIBOKINASE"/>
</dbReference>
<keyword evidence="10 12" id="KW-0630">Potassium</keyword>
<dbReference type="CDD" id="cd01174">
    <property type="entry name" value="ribokinase"/>
    <property type="match status" value="1"/>
</dbReference>
<dbReference type="GO" id="GO:0005829">
    <property type="term" value="C:cytosol"/>
    <property type="evidence" value="ECO:0007669"/>
    <property type="project" value="TreeGrafter"/>
</dbReference>
<evidence type="ECO:0000256" key="10">
    <source>
        <dbReference type="ARBA" id="ARBA00022958"/>
    </source>
</evidence>
<dbReference type="UniPathway" id="UPA00916">
    <property type="reaction ID" value="UER00889"/>
</dbReference>
<keyword evidence="7 12" id="KW-0418">Kinase</keyword>
<keyword evidence="6 12" id="KW-0547">Nucleotide-binding</keyword>
<feature type="binding site" evidence="12">
    <location>
        <position position="242"/>
    </location>
    <ligand>
        <name>K(+)</name>
        <dbReference type="ChEBI" id="CHEBI:29103"/>
    </ligand>
</feature>
<evidence type="ECO:0000256" key="9">
    <source>
        <dbReference type="ARBA" id="ARBA00022842"/>
    </source>
</evidence>
<dbReference type="GO" id="GO:0019303">
    <property type="term" value="P:D-ribose catabolic process"/>
    <property type="evidence" value="ECO:0007669"/>
    <property type="project" value="UniProtKB-UniRule"/>
</dbReference>
<comment type="similarity">
    <text evidence="12">Belongs to the carbohydrate kinase PfkB family. Ribokinase subfamily.</text>
</comment>
<evidence type="ECO:0000256" key="11">
    <source>
        <dbReference type="ARBA" id="ARBA00023277"/>
    </source>
</evidence>
<comment type="similarity">
    <text evidence="1">Belongs to the carbohydrate kinase pfkB family.</text>
</comment>
<organism evidence="14 15">
    <name type="scientific">Neisseria canis</name>
    <dbReference type="NCBI Taxonomy" id="493"/>
    <lineage>
        <taxon>Bacteria</taxon>
        <taxon>Pseudomonadati</taxon>
        <taxon>Pseudomonadota</taxon>
        <taxon>Betaproteobacteria</taxon>
        <taxon>Neisseriales</taxon>
        <taxon>Neisseriaceae</taxon>
        <taxon>Neisseria</taxon>
    </lineage>
</organism>
<feature type="binding site" evidence="12">
    <location>
        <begin position="13"/>
        <end position="15"/>
    </location>
    <ligand>
        <name>substrate</name>
    </ligand>
</feature>
<keyword evidence="4 12" id="KW-0808">Transferase</keyword>
<evidence type="ECO:0000256" key="8">
    <source>
        <dbReference type="ARBA" id="ARBA00022840"/>
    </source>
</evidence>
<dbReference type="PANTHER" id="PTHR10584">
    <property type="entry name" value="SUGAR KINASE"/>
    <property type="match status" value="1"/>
</dbReference>
<dbReference type="OrthoDB" id="9775849at2"/>
<dbReference type="AlphaFoldDB" id="A0A1X3CXW1"/>
<accession>A0A1X3CXW1</accession>
<protein>
    <recommendedName>
        <fullName evidence="3 12">Ribokinase</fullName>
        <shortName evidence="12">RK</shortName>
        <ecNumber evidence="2 12">2.7.1.15</ecNumber>
    </recommendedName>
</protein>
<comment type="catalytic activity">
    <reaction evidence="12">
        <text>D-ribose + ATP = D-ribose 5-phosphate + ADP + H(+)</text>
        <dbReference type="Rhea" id="RHEA:13697"/>
        <dbReference type="ChEBI" id="CHEBI:15378"/>
        <dbReference type="ChEBI" id="CHEBI:30616"/>
        <dbReference type="ChEBI" id="CHEBI:47013"/>
        <dbReference type="ChEBI" id="CHEBI:78346"/>
        <dbReference type="ChEBI" id="CHEBI:456216"/>
        <dbReference type="EC" id="2.7.1.15"/>
    </reaction>
</comment>
<evidence type="ECO:0000313" key="15">
    <source>
        <dbReference type="Proteomes" id="UP000279284"/>
    </source>
</evidence>
<feature type="binding site" evidence="12">
    <location>
        <position position="281"/>
    </location>
    <ligand>
        <name>K(+)</name>
        <dbReference type="ChEBI" id="CHEBI:29103"/>
    </ligand>
</feature>
<evidence type="ECO:0000256" key="12">
    <source>
        <dbReference type="HAMAP-Rule" id="MF_01987"/>
    </source>
</evidence>
<dbReference type="HAMAP" id="MF_01987">
    <property type="entry name" value="Ribokinase"/>
    <property type="match status" value="1"/>
</dbReference>
<dbReference type="STRING" id="493.BWD07_05025"/>
<comment type="pathway">
    <text evidence="12">Carbohydrate metabolism; D-ribose degradation; D-ribose 5-phosphate from beta-D-ribopyranose: step 2/2.</text>
</comment>
<comment type="activity regulation">
    <text evidence="12">Activated by a monovalent cation that binds near, but not in, the active site. The most likely occupant of the site in vivo is potassium. Ion binding induces a conformational change that may alter substrate affinity.</text>
</comment>
<keyword evidence="12" id="KW-0963">Cytoplasm</keyword>
<feature type="binding site" evidence="12">
    <location>
        <position position="248"/>
    </location>
    <ligand>
        <name>substrate</name>
    </ligand>
</feature>
<evidence type="ECO:0000256" key="6">
    <source>
        <dbReference type="ARBA" id="ARBA00022741"/>
    </source>
</evidence>
<keyword evidence="15" id="KW-1185">Reference proteome</keyword>
<comment type="function">
    <text evidence="12">Catalyzes the phosphorylation of ribose at O-5 in a reaction requiring ATP and magnesium. The resulting D-ribose-5-phosphate can then be used either for sythesis of nucleotides, histidine, and tryptophan, or as a component of the pentose phosphate pathway.</text>
</comment>
<feature type="domain" description="Carbohydrate kinase PfkB" evidence="13">
    <location>
        <begin position="5"/>
        <end position="287"/>
    </location>
</feature>
<evidence type="ECO:0000256" key="1">
    <source>
        <dbReference type="ARBA" id="ARBA00005380"/>
    </source>
</evidence>
<dbReference type="EMBL" id="LR134313">
    <property type="protein sequence ID" value="VEF02789.1"/>
    <property type="molecule type" value="Genomic_DNA"/>
</dbReference>
<feature type="binding site" evidence="12">
    <location>
        <position position="141"/>
    </location>
    <ligand>
        <name>substrate</name>
    </ligand>
</feature>
<dbReference type="GO" id="GO:0005524">
    <property type="term" value="F:ATP binding"/>
    <property type="evidence" value="ECO:0007669"/>
    <property type="project" value="UniProtKB-UniRule"/>
</dbReference>
<dbReference type="KEGG" id="nci:NCTC10296_01979"/>
<dbReference type="InterPro" id="IPR029056">
    <property type="entry name" value="Ribokinase-like"/>
</dbReference>
<evidence type="ECO:0000256" key="4">
    <source>
        <dbReference type="ARBA" id="ARBA00022679"/>
    </source>
</evidence>
<dbReference type="Pfam" id="PF00294">
    <property type="entry name" value="PfkB"/>
    <property type="match status" value="1"/>
</dbReference>
<feature type="binding site" evidence="12">
    <location>
        <position position="276"/>
    </location>
    <ligand>
        <name>K(+)</name>
        <dbReference type="ChEBI" id="CHEBI:29103"/>
    </ligand>
</feature>
<evidence type="ECO:0000256" key="5">
    <source>
        <dbReference type="ARBA" id="ARBA00022723"/>
    </source>
</evidence>
<dbReference type="Proteomes" id="UP000279284">
    <property type="component" value="Chromosome"/>
</dbReference>
<feature type="binding site" evidence="12">
    <location>
        <begin position="41"/>
        <end position="45"/>
    </location>
    <ligand>
        <name>substrate</name>
    </ligand>
</feature>
<evidence type="ECO:0000313" key="14">
    <source>
        <dbReference type="EMBL" id="VEF02789.1"/>
    </source>
</evidence>
<keyword evidence="8 12" id="KW-0067">ATP-binding</keyword>
<feature type="binding site" evidence="12">
    <location>
        <position position="185"/>
    </location>
    <ligand>
        <name>ATP</name>
        <dbReference type="ChEBI" id="CHEBI:30616"/>
    </ligand>
</feature>
<keyword evidence="9 12" id="KW-0460">Magnesium</keyword>
<dbReference type="InterPro" id="IPR002173">
    <property type="entry name" value="Carboh/pur_kinase_PfkB_CS"/>
</dbReference>
<evidence type="ECO:0000256" key="3">
    <source>
        <dbReference type="ARBA" id="ARBA00016943"/>
    </source>
</evidence>
<name>A0A1X3CXW1_9NEIS</name>
<dbReference type="InterPro" id="IPR011611">
    <property type="entry name" value="PfkB_dom"/>
</dbReference>
<reference evidence="14 15" key="1">
    <citation type="submission" date="2018-12" db="EMBL/GenBank/DDBJ databases">
        <authorList>
            <consortium name="Pathogen Informatics"/>
        </authorList>
    </citation>
    <scope>NUCLEOTIDE SEQUENCE [LARGE SCALE GENOMIC DNA]</scope>
    <source>
        <strain evidence="14 15">NCTC10296</strain>
    </source>
</reference>
<keyword evidence="11 12" id="KW-0119">Carbohydrate metabolism</keyword>
<dbReference type="Gene3D" id="3.40.1190.20">
    <property type="match status" value="1"/>
</dbReference>
<comment type="subunit">
    <text evidence="12">Homodimer.</text>
</comment>
<dbReference type="PROSITE" id="PS00584">
    <property type="entry name" value="PFKB_KINASES_2"/>
    <property type="match status" value="1"/>
</dbReference>
<feature type="binding site" evidence="12">
    <location>
        <position position="244"/>
    </location>
    <ligand>
        <name>K(+)</name>
        <dbReference type="ChEBI" id="CHEBI:29103"/>
    </ligand>
</feature>
<dbReference type="GO" id="GO:0046872">
    <property type="term" value="F:metal ion binding"/>
    <property type="evidence" value="ECO:0007669"/>
    <property type="project" value="UniProtKB-KW"/>
</dbReference>
<dbReference type="GO" id="GO:0004747">
    <property type="term" value="F:ribokinase activity"/>
    <property type="evidence" value="ECO:0007669"/>
    <property type="project" value="UniProtKB-UniRule"/>
</dbReference>
<feature type="binding site" evidence="12">
    <location>
        <begin position="247"/>
        <end position="248"/>
    </location>
    <ligand>
        <name>ATP</name>
        <dbReference type="ChEBI" id="CHEBI:30616"/>
    </ligand>
</feature>
<dbReference type="RefSeq" id="WP_085416290.1">
    <property type="nucleotide sequence ID" value="NZ_CAUJPY010000004.1"/>
</dbReference>
<dbReference type="PANTHER" id="PTHR10584:SF166">
    <property type="entry name" value="RIBOKINASE"/>
    <property type="match status" value="1"/>
</dbReference>
<dbReference type="NCBIfam" id="TIGR02152">
    <property type="entry name" value="D_ribokin_bact"/>
    <property type="match status" value="1"/>
</dbReference>
<proteinExistence type="inferred from homology"/>